<feature type="region of interest" description="Disordered" evidence="2">
    <location>
        <begin position="349"/>
        <end position="368"/>
    </location>
</feature>
<evidence type="ECO:0000256" key="1">
    <source>
        <dbReference type="SAM" id="Coils"/>
    </source>
</evidence>
<evidence type="ECO:0000313" key="5">
    <source>
        <dbReference type="Proteomes" id="UP001227230"/>
    </source>
</evidence>
<keyword evidence="3" id="KW-1133">Transmembrane helix</keyword>
<feature type="compositionally biased region" description="Polar residues" evidence="2">
    <location>
        <begin position="417"/>
        <end position="428"/>
    </location>
</feature>
<keyword evidence="3" id="KW-0812">Transmembrane</keyword>
<feature type="compositionally biased region" description="Basic and acidic residues" evidence="2">
    <location>
        <begin position="433"/>
        <end position="446"/>
    </location>
</feature>
<feature type="compositionally biased region" description="Basic residues" evidence="2">
    <location>
        <begin position="358"/>
        <end position="368"/>
    </location>
</feature>
<feature type="compositionally biased region" description="Basic and acidic residues" evidence="2">
    <location>
        <begin position="265"/>
        <end position="280"/>
    </location>
</feature>
<evidence type="ECO:0000256" key="2">
    <source>
        <dbReference type="SAM" id="MobiDB-lite"/>
    </source>
</evidence>
<proteinExistence type="predicted"/>
<dbReference type="EMBL" id="CP126659">
    <property type="protein sequence ID" value="WJZ99442.1"/>
    <property type="molecule type" value="Genomic_DNA"/>
</dbReference>
<evidence type="ECO:0000313" key="4">
    <source>
        <dbReference type="EMBL" id="WJZ99442.1"/>
    </source>
</evidence>
<keyword evidence="3" id="KW-0472">Membrane</keyword>
<protein>
    <submittedName>
        <fullName evidence="4">Uncharacterized protein</fullName>
    </submittedName>
</protein>
<keyword evidence="1" id="KW-0175">Coiled coil</keyword>
<feature type="region of interest" description="Disordered" evidence="2">
    <location>
        <begin position="186"/>
        <end position="221"/>
    </location>
</feature>
<dbReference type="PANTHER" id="PTHR36143">
    <property type="entry name" value="OS08G0177500 PROTEIN"/>
    <property type="match status" value="1"/>
</dbReference>
<feature type="transmembrane region" description="Helical" evidence="3">
    <location>
        <begin position="20"/>
        <end position="38"/>
    </location>
</feature>
<accession>A0ABY9CXT2</accession>
<keyword evidence="5" id="KW-1185">Reference proteome</keyword>
<dbReference type="PANTHER" id="PTHR36143:SF4">
    <property type="entry name" value="OS08G0177500 PROTEIN"/>
    <property type="match status" value="1"/>
</dbReference>
<feature type="compositionally biased region" description="Basic and acidic residues" evidence="2">
    <location>
        <begin position="186"/>
        <end position="203"/>
    </location>
</feature>
<sequence length="517" mass="57445">MAVGIKGNTGGGGSGRGRSYGLMLILAFGAAVLGVMVIHKLRDRRIFNLLVKEKDRQRISLQLLLQKERESTKEERRKIEELKAKILYLKSQNMELHSRVMEMQSTIASLRDEHKTLEMAFDEKQTEIKMLQERETDSIKENPEAIALKEILKKREAEIEDLKHHLDPSNPPVNLTARENMGWEDKTKAREGKEQNEHLHEADSNGNGQKLTGGDGSENGVGVNLQKEMTGEAKFQKFENTQDGVAGGITGEKSINADQGNKNKHSQDELDFGTREEKADPNATEAIFKSEVGKTIDEDDNKKVMDNKEHGIVRNGHLEKHENSHDGEGQKLGMISKGVKMEMPGSSMNGAGSGIGGKHGHAGKTKEKRWRILTKSRGVENNGNSENSRAATTRRRRFSKDKRGNIPSTPDVAVPTSRISSEAGNITGSARKLGKEVGEDRKREGGDIQQETGTRDFHEAAENTEQAKVAEADKEQEDLEIADIHQQETKAANGDTFGDDFENNKEGYKDETDEPEF</sequence>
<feature type="region of interest" description="Disordered" evidence="2">
    <location>
        <begin position="241"/>
        <end position="280"/>
    </location>
</feature>
<feature type="compositionally biased region" description="Polar residues" evidence="2">
    <location>
        <begin position="379"/>
        <end position="388"/>
    </location>
</feature>
<name>A0ABY9CXT2_VITVI</name>
<reference evidence="4 5" key="1">
    <citation type="journal article" date="2023" name="Hortic Res">
        <title>The complete reference genome for grapevine (Vitis vinifera L.) genetics and breeding.</title>
        <authorList>
            <person name="Shi X."/>
            <person name="Cao S."/>
            <person name="Wang X."/>
            <person name="Huang S."/>
            <person name="Wang Y."/>
            <person name="Liu Z."/>
            <person name="Liu W."/>
            <person name="Leng X."/>
            <person name="Peng Y."/>
            <person name="Wang N."/>
            <person name="Wang Y."/>
            <person name="Ma Z."/>
            <person name="Xu X."/>
            <person name="Zhang F."/>
            <person name="Xue H."/>
            <person name="Zhong H."/>
            <person name="Wang Y."/>
            <person name="Zhang K."/>
            <person name="Velt A."/>
            <person name="Avia K."/>
            <person name="Holtgrawe D."/>
            <person name="Grimplet J."/>
            <person name="Matus J.T."/>
            <person name="Ware D."/>
            <person name="Wu X."/>
            <person name="Wang H."/>
            <person name="Liu C."/>
            <person name="Fang Y."/>
            <person name="Rustenholz C."/>
            <person name="Cheng Z."/>
            <person name="Xiao H."/>
            <person name="Zhou Y."/>
        </authorList>
    </citation>
    <scope>NUCLEOTIDE SEQUENCE [LARGE SCALE GENOMIC DNA]</scope>
    <source>
        <strain evidence="5">cv. Pinot noir / PN40024</strain>
        <tissue evidence="4">Leaf</tissue>
    </source>
</reference>
<evidence type="ECO:0000256" key="3">
    <source>
        <dbReference type="SAM" id="Phobius"/>
    </source>
</evidence>
<organism evidence="4 5">
    <name type="scientific">Vitis vinifera</name>
    <name type="common">Grape</name>
    <dbReference type="NCBI Taxonomy" id="29760"/>
    <lineage>
        <taxon>Eukaryota</taxon>
        <taxon>Viridiplantae</taxon>
        <taxon>Streptophyta</taxon>
        <taxon>Embryophyta</taxon>
        <taxon>Tracheophyta</taxon>
        <taxon>Spermatophyta</taxon>
        <taxon>Magnoliopsida</taxon>
        <taxon>eudicotyledons</taxon>
        <taxon>Gunneridae</taxon>
        <taxon>Pentapetalae</taxon>
        <taxon>rosids</taxon>
        <taxon>Vitales</taxon>
        <taxon>Vitaceae</taxon>
        <taxon>Viteae</taxon>
        <taxon>Vitis</taxon>
    </lineage>
</organism>
<feature type="region of interest" description="Disordered" evidence="2">
    <location>
        <begin position="374"/>
        <end position="517"/>
    </location>
</feature>
<gene>
    <name evidence="4" type="ORF">VitviT2T_017888</name>
</gene>
<feature type="coiled-coil region" evidence="1">
    <location>
        <begin position="65"/>
        <end position="134"/>
    </location>
</feature>
<dbReference type="Proteomes" id="UP001227230">
    <property type="component" value="Chromosome 12"/>
</dbReference>